<keyword evidence="1" id="KW-1185">Reference proteome</keyword>
<evidence type="ECO:0000313" key="2">
    <source>
        <dbReference type="WBParaSite" id="Csp11.Scaffold630.g18480.t1"/>
    </source>
</evidence>
<protein>
    <submittedName>
        <fullName evidence="2">Ovule protein</fullName>
    </submittedName>
</protein>
<organism evidence="1 2">
    <name type="scientific">Caenorhabditis tropicalis</name>
    <dbReference type="NCBI Taxonomy" id="1561998"/>
    <lineage>
        <taxon>Eukaryota</taxon>
        <taxon>Metazoa</taxon>
        <taxon>Ecdysozoa</taxon>
        <taxon>Nematoda</taxon>
        <taxon>Chromadorea</taxon>
        <taxon>Rhabditida</taxon>
        <taxon>Rhabditina</taxon>
        <taxon>Rhabditomorpha</taxon>
        <taxon>Rhabditoidea</taxon>
        <taxon>Rhabditidae</taxon>
        <taxon>Peloderinae</taxon>
        <taxon>Caenorhabditis</taxon>
    </lineage>
</organism>
<sequence>MDSKEALPFFPSIPIFPWWNAFAVPLTGTTNLFPLAPGLLQQIFEVNPTLPSYQNSNVNGLVKTEHFLLLDPYQKSSYHPSVLWKNQ</sequence>
<dbReference type="Proteomes" id="UP000095282">
    <property type="component" value="Unplaced"/>
</dbReference>
<dbReference type="WBParaSite" id="Csp11.Scaffold630.g18480.t1">
    <property type="protein sequence ID" value="Csp11.Scaffold630.g18480.t1"/>
    <property type="gene ID" value="Csp11.Scaffold630.g18480"/>
</dbReference>
<evidence type="ECO:0000313" key="1">
    <source>
        <dbReference type="Proteomes" id="UP000095282"/>
    </source>
</evidence>
<name>A0A1I7UR12_9PELO</name>
<proteinExistence type="predicted"/>
<reference evidence="2" key="1">
    <citation type="submission" date="2016-11" db="UniProtKB">
        <authorList>
            <consortium name="WormBaseParasite"/>
        </authorList>
    </citation>
    <scope>IDENTIFICATION</scope>
</reference>
<accession>A0A1I7UR12</accession>
<dbReference type="AlphaFoldDB" id="A0A1I7UR12"/>